<keyword evidence="5" id="KW-1185">Reference proteome</keyword>
<dbReference type="RefSeq" id="WP_229724402.1">
    <property type="nucleotide sequence ID" value="NZ_BMDN01000001.1"/>
</dbReference>
<organism evidence="3 4">
    <name type="scientific">Agromyces flavus</name>
    <dbReference type="NCBI Taxonomy" id="589382"/>
    <lineage>
        <taxon>Bacteria</taxon>
        <taxon>Bacillati</taxon>
        <taxon>Actinomycetota</taxon>
        <taxon>Actinomycetes</taxon>
        <taxon>Micrococcales</taxon>
        <taxon>Microbacteriaceae</taxon>
        <taxon>Agromyces</taxon>
    </lineage>
</organism>
<evidence type="ECO:0000313" key="4">
    <source>
        <dbReference type="Proteomes" id="UP000199482"/>
    </source>
</evidence>
<evidence type="ECO:0000313" key="3">
    <source>
        <dbReference type="EMBL" id="SDT21477.1"/>
    </source>
</evidence>
<dbReference type="STRING" id="589382.SAMN04489721_2786"/>
<evidence type="ECO:0000256" key="1">
    <source>
        <dbReference type="SAM" id="Phobius"/>
    </source>
</evidence>
<reference evidence="3" key="1">
    <citation type="submission" date="2016-10" db="EMBL/GenBank/DDBJ databases">
        <authorList>
            <person name="de Groot N.N."/>
        </authorList>
    </citation>
    <scope>NUCLEOTIDE SEQUENCE [LARGE SCALE GENOMIC DNA]</scope>
    <source>
        <strain evidence="3">CPCC 202695</strain>
    </source>
</reference>
<dbReference type="Proteomes" id="UP000893823">
    <property type="component" value="Unassembled WGS sequence"/>
</dbReference>
<keyword evidence="1" id="KW-1133">Transmembrane helix</keyword>
<keyword evidence="1" id="KW-0472">Membrane</keyword>
<reference evidence="2" key="3">
    <citation type="submission" date="2022-06" db="EMBL/GenBank/DDBJ databases">
        <title>Genomic Encyclopedia of Type Strains, Phase III (KMG-III): the genomes of soil and plant-associated and newly described type strains.</title>
        <authorList>
            <person name="Whitman W."/>
        </authorList>
    </citation>
    <scope>NUCLEOTIDE SEQUENCE</scope>
    <source>
        <strain evidence="2">CPCC 202695</strain>
    </source>
</reference>
<evidence type="ECO:0000313" key="2">
    <source>
        <dbReference type="EMBL" id="MCP2366711.1"/>
    </source>
</evidence>
<protein>
    <submittedName>
        <fullName evidence="2">ElaB/YqjD/DUF883 family membrane-anchored ribosome-binding protein</fullName>
    </submittedName>
</protein>
<sequence>MAAGTEVVKLDKTQQRNLSRIQAHDNARAARAQLVGTLNALEDRLNVPKRVARATGRARVRIRRFADEQPGAAIAVAAGVVVAVGVGVWLVVRANLDR</sequence>
<reference evidence="4" key="2">
    <citation type="submission" date="2016-10" db="EMBL/GenBank/DDBJ databases">
        <authorList>
            <person name="Varghese N."/>
            <person name="Submissions S."/>
        </authorList>
    </citation>
    <scope>NUCLEOTIDE SEQUENCE [LARGE SCALE GENOMIC DNA]</scope>
    <source>
        <strain evidence="4">CPCC 202695</strain>
    </source>
</reference>
<keyword evidence="1" id="KW-0812">Transmembrane</keyword>
<name>A0A1H1YJ46_9MICO</name>
<dbReference type="Proteomes" id="UP000199482">
    <property type="component" value="Chromosome I"/>
</dbReference>
<accession>A0A1H1YJ46</accession>
<feature type="transmembrane region" description="Helical" evidence="1">
    <location>
        <begin position="71"/>
        <end position="92"/>
    </location>
</feature>
<evidence type="ECO:0000313" key="5">
    <source>
        <dbReference type="Proteomes" id="UP000893823"/>
    </source>
</evidence>
<dbReference type="EMBL" id="SODL02000001">
    <property type="protein sequence ID" value="MCP2366711.1"/>
    <property type="molecule type" value="Genomic_DNA"/>
</dbReference>
<proteinExistence type="predicted"/>
<dbReference type="EMBL" id="LT629755">
    <property type="protein sequence ID" value="SDT21477.1"/>
    <property type="molecule type" value="Genomic_DNA"/>
</dbReference>
<dbReference type="AlphaFoldDB" id="A0A1H1YJ46"/>
<gene>
    <name evidence="2" type="ORF">BCL57_000853</name>
    <name evidence="3" type="ORF">SAMN04489721_2786</name>
</gene>